<feature type="compositionally biased region" description="Basic and acidic residues" evidence="1">
    <location>
        <begin position="42"/>
        <end position="56"/>
    </location>
</feature>
<keyword evidence="3" id="KW-1185">Reference proteome</keyword>
<accession>A0ABP7Y7D8</accession>
<protein>
    <submittedName>
        <fullName evidence="2">Uncharacterized protein</fullName>
    </submittedName>
</protein>
<evidence type="ECO:0000313" key="2">
    <source>
        <dbReference type="EMBL" id="GAA4131875.1"/>
    </source>
</evidence>
<feature type="compositionally biased region" description="Low complexity" evidence="1">
    <location>
        <begin position="7"/>
        <end position="26"/>
    </location>
</feature>
<feature type="region of interest" description="Disordered" evidence="1">
    <location>
        <begin position="1"/>
        <end position="86"/>
    </location>
</feature>
<organism evidence="2 3">
    <name type="scientific">Sphingobacterium kyonggiense</name>
    <dbReference type="NCBI Taxonomy" id="714075"/>
    <lineage>
        <taxon>Bacteria</taxon>
        <taxon>Pseudomonadati</taxon>
        <taxon>Bacteroidota</taxon>
        <taxon>Sphingobacteriia</taxon>
        <taxon>Sphingobacteriales</taxon>
        <taxon>Sphingobacteriaceae</taxon>
        <taxon>Sphingobacterium</taxon>
    </lineage>
</organism>
<name>A0ABP7Y7D8_9SPHI</name>
<dbReference type="Proteomes" id="UP001500101">
    <property type="component" value="Unassembled WGS sequence"/>
</dbReference>
<gene>
    <name evidence="2" type="ORF">GCM10022216_02320</name>
</gene>
<sequence length="194" mass="21493">MKTTVIGNGKNTAKTGNTNVTANTKAESGSTAKKVNGLPLSKEFDGKAKDEAKKAEVPVQAEQPKAQETVPTAGTVEPKAEPTKAEVKEQVKEKTILNLESTLKLVEELHRRKIQRDKLLNTIDTLEAFEVAQLDDAEETDSNPYQRCELTIEDDDRRKFVTKNPYIIQKVAEYINGLCLDRLAEIEGEIIIPS</sequence>
<dbReference type="RefSeq" id="WP_344672843.1">
    <property type="nucleotide sequence ID" value="NZ_BAAAZI010000004.1"/>
</dbReference>
<comment type="caution">
    <text evidence="2">The sequence shown here is derived from an EMBL/GenBank/DDBJ whole genome shotgun (WGS) entry which is preliminary data.</text>
</comment>
<evidence type="ECO:0000256" key="1">
    <source>
        <dbReference type="SAM" id="MobiDB-lite"/>
    </source>
</evidence>
<evidence type="ECO:0000313" key="3">
    <source>
        <dbReference type="Proteomes" id="UP001500101"/>
    </source>
</evidence>
<reference evidence="3" key="1">
    <citation type="journal article" date="2019" name="Int. J. Syst. Evol. Microbiol.">
        <title>The Global Catalogue of Microorganisms (GCM) 10K type strain sequencing project: providing services to taxonomists for standard genome sequencing and annotation.</title>
        <authorList>
            <consortium name="The Broad Institute Genomics Platform"/>
            <consortium name="The Broad Institute Genome Sequencing Center for Infectious Disease"/>
            <person name="Wu L."/>
            <person name="Ma J."/>
        </authorList>
    </citation>
    <scope>NUCLEOTIDE SEQUENCE [LARGE SCALE GENOMIC DNA]</scope>
    <source>
        <strain evidence="3">JCM 16704</strain>
    </source>
</reference>
<dbReference type="EMBL" id="BAAAZI010000004">
    <property type="protein sequence ID" value="GAA4131875.1"/>
    <property type="molecule type" value="Genomic_DNA"/>
</dbReference>
<proteinExistence type="predicted"/>